<feature type="compositionally biased region" description="Basic residues" evidence="9">
    <location>
        <begin position="448"/>
        <end position="459"/>
    </location>
</feature>
<evidence type="ECO:0000256" key="2">
    <source>
        <dbReference type="ARBA" id="ARBA00022679"/>
    </source>
</evidence>
<gene>
    <name evidence="7" type="primary">pcnB</name>
    <name evidence="13" type="ORF">SAMN05216591_5696</name>
</gene>
<dbReference type="InterPro" id="IPR052191">
    <property type="entry name" value="tRNA_ntf/polyA_polymerase_I"/>
</dbReference>
<organism evidence="13 14">
    <name type="scientific">Pseudomonas extremaustralis</name>
    <dbReference type="NCBI Taxonomy" id="359110"/>
    <lineage>
        <taxon>Bacteria</taxon>
        <taxon>Pseudomonadati</taxon>
        <taxon>Pseudomonadota</taxon>
        <taxon>Gammaproteobacteria</taxon>
        <taxon>Pseudomonadales</taxon>
        <taxon>Pseudomonadaceae</taxon>
        <taxon>Pseudomonas</taxon>
    </lineage>
</organism>
<evidence type="ECO:0000256" key="1">
    <source>
        <dbReference type="ARBA" id="ARBA00022664"/>
    </source>
</evidence>
<comment type="function">
    <text evidence="7">Adds poly(A) tail to the 3' end of many RNAs, which usually targets these RNAs for decay. Plays a significant role in the global control of gene expression, through influencing the rate of transcript degradation, and in the general RNA quality control.</text>
</comment>
<keyword evidence="3 7" id="KW-0547">Nucleotide-binding</keyword>
<dbReference type="SUPFAM" id="SSF81891">
    <property type="entry name" value="Poly A polymerase C-terminal region-like"/>
    <property type="match status" value="1"/>
</dbReference>
<feature type="region of interest" description="Disordered" evidence="9">
    <location>
        <begin position="428"/>
        <end position="470"/>
    </location>
</feature>
<feature type="domain" description="Polymerase A arginine-rich C-terminal" evidence="11">
    <location>
        <begin position="335"/>
        <end position="454"/>
    </location>
</feature>
<name>A0ABY0NYD3_9PSED</name>
<keyword evidence="4 7" id="KW-0067">ATP-binding</keyword>
<dbReference type="EMBL" id="LT629689">
    <property type="protein sequence ID" value="SDG33044.1"/>
    <property type="molecule type" value="Genomic_DNA"/>
</dbReference>
<keyword evidence="2 7" id="KW-0808">Transferase</keyword>
<dbReference type="InterPro" id="IPR043519">
    <property type="entry name" value="NT_sf"/>
</dbReference>
<feature type="active site" evidence="7">
    <location>
        <position position="161"/>
    </location>
</feature>
<dbReference type="InterPro" id="IPR010206">
    <property type="entry name" value="PolA_pol_I"/>
</dbReference>
<dbReference type="Pfam" id="PF12627">
    <property type="entry name" value="PolyA_pol_RNAbd"/>
    <property type="match status" value="1"/>
</dbReference>
<feature type="compositionally biased region" description="Basic and acidic residues" evidence="9">
    <location>
        <begin position="428"/>
        <end position="438"/>
    </location>
</feature>
<keyword evidence="1 7" id="KW-0507">mRNA processing</keyword>
<dbReference type="InterPro" id="IPR002646">
    <property type="entry name" value="PolA_pol_head_dom"/>
</dbReference>
<dbReference type="Pfam" id="PF01743">
    <property type="entry name" value="PolyA_pol"/>
    <property type="match status" value="1"/>
</dbReference>
<feature type="domain" description="tRNA nucleotidyltransferase/poly(A) polymerase RNA and SrmB- binding" evidence="12">
    <location>
        <begin position="219"/>
        <end position="280"/>
    </location>
</feature>
<reference evidence="13 14" key="1">
    <citation type="submission" date="2016-10" db="EMBL/GenBank/DDBJ databases">
        <authorList>
            <person name="Varghese N."/>
            <person name="Submissions S."/>
        </authorList>
    </citation>
    <scope>NUCLEOTIDE SEQUENCE [LARGE SCALE GENOMIC DNA]</scope>
    <source>
        <strain evidence="13 14">DSM 17835</strain>
    </source>
</reference>
<dbReference type="NCBIfam" id="TIGR01942">
    <property type="entry name" value="pcnB"/>
    <property type="match status" value="1"/>
</dbReference>
<comment type="similarity">
    <text evidence="7 8">Belongs to the tRNA nucleotidyltransferase/poly(A) polymerase family.</text>
</comment>
<dbReference type="InterPro" id="IPR025866">
    <property type="entry name" value="PolyA_pol_arg_C_dom"/>
</dbReference>
<comment type="catalytic activity">
    <reaction evidence="7">
        <text>RNA(n) + ATP = RNA(n)-3'-adenine ribonucleotide + diphosphate</text>
        <dbReference type="Rhea" id="RHEA:11332"/>
        <dbReference type="Rhea" id="RHEA-COMP:14527"/>
        <dbReference type="Rhea" id="RHEA-COMP:17347"/>
        <dbReference type="ChEBI" id="CHEBI:30616"/>
        <dbReference type="ChEBI" id="CHEBI:33019"/>
        <dbReference type="ChEBI" id="CHEBI:140395"/>
        <dbReference type="ChEBI" id="CHEBI:173115"/>
        <dbReference type="EC" id="2.7.7.19"/>
    </reaction>
</comment>
<dbReference type="Pfam" id="PF12626">
    <property type="entry name" value="PolyA_pol_arg_C"/>
    <property type="match status" value="1"/>
</dbReference>
<dbReference type="Proteomes" id="UP000182858">
    <property type="component" value="Chromosome I"/>
</dbReference>
<evidence type="ECO:0000256" key="3">
    <source>
        <dbReference type="ARBA" id="ARBA00022741"/>
    </source>
</evidence>
<evidence type="ECO:0000256" key="8">
    <source>
        <dbReference type="RuleBase" id="RU003953"/>
    </source>
</evidence>
<keyword evidence="5 7" id="KW-0694">RNA-binding</keyword>
<evidence type="ECO:0000259" key="12">
    <source>
        <dbReference type="Pfam" id="PF12627"/>
    </source>
</evidence>
<evidence type="ECO:0000256" key="9">
    <source>
        <dbReference type="SAM" id="MobiDB-lite"/>
    </source>
</evidence>
<sequence length="470" mass="54019">MHPMLKKLFQSFRSPLRRTQQKRSTPEVLNSSQHSLQRAQFSRYAVNIVERLQNAGYQAYLVGGCVRDMLLNITPKDFDVATSATPEQVRAEFRNARIIGRRFKLVHIHFGREIIEVATFRAGHPQNDEEEDTNQSSRNESGRILRDNVYGTLEEDAQRRDFTVNALYYDPVSERILDYANGVHDIRNNLIRLIGDPTQRYQEDPVRMLRAVRFAAKLNFGIERHTAAPIRELAPMLREIPSARLFEEVLKLFLSGYAADTFEMLVDLQLFDPLFPASAEALEYNPTYTHTLISEALINTDLRIKQNKPVTPAFLFAALLWPALPKRVLRLQDRGMPPIPAMQEAAHELITEQCQRIAIPKRFTMPIREIWDMQERLPRRSGKRADLLLENPRFRAGYDFLLLRESAGEQTDGLGEWWTDYQDANDSERREMIRELGSKGDGASEGPKKRRRSTSKRKRSATDAPGAAGE</sequence>
<dbReference type="CDD" id="cd05398">
    <property type="entry name" value="NT_ClassII-CCAase"/>
    <property type="match status" value="1"/>
</dbReference>
<keyword evidence="14" id="KW-1185">Reference proteome</keyword>
<dbReference type="SUPFAM" id="SSF81301">
    <property type="entry name" value="Nucleotidyltransferase"/>
    <property type="match status" value="1"/>
</dbReference>
<feature type="active site" evidence="7">
    <location>
        <position position="77"/>
    </location>
</feature>
<feature type="region of interest" description="Disordered" evidence="9">
    <location>
        <begin position="121"/>
        <end position="143"/>
    </location>
</feature>
<dbReference type="Gene3D" id="3.30.460.10">
    <property type="entry name" value="Beta Polymerase, domain 2"/>
    <property type="match status" value="1"/>
</dbReference>
<proteinExistence type="inferred from homology"/>
<evidence type="ECO:0000256" key="5">
    <source>
        <dbReference type="ARBA" id="ARBA00022884"/>
    </source>
</evidence>
<dbReference type="Gene3D" id="1.10.3090.10">
    <property type="entry name" value="cca-adding enzyme, domain 2"/>
    <property type="match status" value="1"/>
</dbReference>
<feature type="domain" description="Poly A polymerase head" evidence="10">
    <location>
        <begin position="59"/>
        <end position="192"/>
    </location>
</feature>
<evidence type="ECO:0000313" key="14">
    <source>
        <dbReference type="Proteomes" id="UP000182858"/>
    </source>
</evidence>
<evidence type="ECO:0000256" key="7">
    <source>
        <dbReference type="HAMAP-Rule" id="MF_00957"/>
    </source>
</evidence>
<dbReference type="HAMAP" id="MF_00957">
    <property type="entry name" value="PolyA_pol"/>
    <property type="match status" value="1"/>
</dbReference>
<evidence type="ECO:0000259" key="10">
    <source>
        <dbReference type="Pfam" id="PF01743"/>
    </source>
</evidence>
<dbReference type="PANTHER" id="PTHR43051:SF1">
    <property type="entry name" value="POLYNUCLEOTIDE ADENYLYLTRANSFERASE FAMILY PROTEIN"/>
    <property type="match status" value="1"/>
</dbReference>
<dbReference type="InterPro" id="IPR032828">
    <property type="entry name" value="PolyA_RNA-bd"/>
</dbReference>
<evidence type="ECO:0000256" key="6">
    <source>
        <dbReference type="ARBA" id="ARBA00023163"/>
    </source>
</evidence>
<evidence type="ECO:0000259" key="11">
    <source>
        <dbReference type="Pfam" id="PF12626"/>
    </source>
</evidence>
<evidence type="ECO:0000313" key="13">
    <source>
        <dbReference type="EMBL" id="SDG33044.1"/>
    </source>
</evidence>
<dbReference type="PANTHER" id="PTHR43051">
    <property type="entry name" value="POLYNUCLEOTIDE ADENYLYLTRANSFERASE FAMILY PROTEIN"/>
    <property type="match status" value="1"/>
</dbReference>
<feature type="active site" evidence="7">
    <location>
        <position position="79"/>
    </location>
</feature>
<protein>
    <recommendedName>
        <fullName evidence="7">Poly(A) polymerase I</fullName>
        <shortName evidence="7">PAP I</shortName>
        <ecNumber evidence="7">2.7.7.19</ecNumber>
    </recommendedName>
</protein>
<accession>A0ABY0NYD3</accession>
<keyword evidence="6 7" id="KW-0804">Transcription</keyword>
<dbReference type="EC" id="2.7.7.19" evidence="7"/>
<evidence type="ECO:0000256" key="4">
    <source>
        <dbReference type="ARBA" id="ARBA00022840"/>
    </source>
</evidence>